<dbReference type="GO" id="GO:0006355">
    <property type="term" value="P:regulation of DNA-templated transcription"/>
    <property type="evidence" value="ECO:0007669"/>
    <property type="project" value="InterPro"/>
</dbReference>
<evidence type="ECO:0000256" key="2">
    <source>
        <dbReference type="PROSITE-ProRule" id="PRU00169"/>
    </source>
</evidence>
<feature type="modified residue" description="4-aspartylphosphate" evidence="2">
    <location>
        <position position="55"/>
    </location>
</feature>
<dbReference type="InterPro" id="IPR011006">
    <property type="entry name" value="CheY-like_superfamily"/>
</dbReference>
<feature type="non-terminal residue" evidence="5">
    <location>
        <position position="183"/>
    </location>
</feature>
<dbReference type="InterPro" id="IPR036388">
    <property type="entry name" value="WH-like_DNA-bd_sf"/>
</dbReference>
<feature type="domain" description="HTH luxR-type" evidence="3">
    <location>
        <begin position="140"/>
        <end position="183"/>
    </location>
</feature>
<dbReference type="GO" id="GO:0000160">
    <property type="term" value="P:phosphorelay signal transduction system"/>
    <property type="evidence" value="ECO:0007669"/>
    <property type="project" value="InterPro"/>
</dbReference>
<dbReference type="PROSITE" id="PS50110">
    <property type="entry name" value="RESPONSE_REGULATORY"/>
    <property type="match status" value="1"/>
</dbReference>
<protein>
    <recommendedName>
        <fullName evidence="7">DNA-binding response regulator</fullName>
    </recommendedName>
</protein>
<evidence type="ECO:0000313" key="5">
    <source>
        <dbReference type="EMBL" id="PZQ48440.1"/>
    </source>
</evidence>
<name>A0A2W5QAK0_9BACT</name>
<evidence type="ECO:0008006" key="7">
    <source>
        <dbReference type="Google" id="ProtNLM"/>
    </source>
</evidence>
<comment type="caution">
    <text evidence="5">The sequence shown here is derived from an EMBL/GenBank/DDBJ whole genome shotgun (WGS) entry which is preliminary data.</text>
</comment>
<dbReference type="SUPFAM" id="SSF52172">
    <property type="entry name" value="CheY-like"/>
    <property type="match status" value="1"/>
</dbReference>
<evidence type="ECO:0000256" key="1">
    <source>
        <dbReference type="ARBA" id="ARBA00023125"/>
    </source>
</evidence>
<dbReference type="InterPro" id="IPR001789">
    <property type="entry name" value="Sig_transdc_resp-reg_receiver"/>
</dbReference>
<dbReference type="Proteomes" id="UP000249417">
    <property type="component" value="Unassembled WGS sequence"/>
</dbReference>
<feature type="domain" description="Response regulatory" evidence="4">
    <location>
        <begin position="3"/>
        <end position="117"/>
    </location>
</feature>
<dbReference type="PROSITE" id="PS50043">
    <property type="entry name" value="HTH_LUXR_2"/>
    <property type="match status" value="1"/>
</dbReference>
<dbReference type="InterPro" id="IPR016032">
    <property type="entry name" value="Sig_transdc_resp-reg_C-effctor"/>
</dbReference>
<dbReference type="AlphaFoldDB" id="A0A2W5QAK0"/>
<dbReference type="PANTHER" id="PTHR45566:SF1">
    <property type="entry name" value="HTH-TYPE TRANSCRIPTIONAL REGULATOR YHJB-RELATED"/>
    <property type="match status" value="1"/>
</dbReference>
<reference evidence="5 6" key="1">
    <citation type="submission" date="2017-08" db="EMBL/GenBank/DDBJ databases">
        <title>Infants hospitalized years apart are colonized by the same room-sourced microbial strains.</title>
        <authorList>
            <person name="Brooks B."/>
            <person name="Olm M.R."/>
            <person name="Firek B.A."/>
            <person name="Baker R."/>
            <person name="Thomas B.C."/>
            <person name="Morowitz M.J."/>
            <person name="Banfield J.F."/>
        </authorList>
    </citation>
    <scope>NUCLEOTIDE SEQUENCE [LARGE SCALE GENOMIC DNA]</scope>
    <source>
        <strain evidence="5">S2_005_002_R2_29</strain>
    </source>
</reference>
<dbReference type="PRINTS" id="PR00038">
    <property type="entry name" value="HTHLUXR"/>
</dbReference>
<dbReference type="Pfam" id="PF00196">
    <property type="entry name" value="GerE"/>
    <property type="match status" value="1"/>
</dbReference>
<evidence type="ECO:0000259" key="3">
    <source>
        <dbReference type="PROSITE" id="PS50043"/>
    </source>
</evidence>
<dbReference type="PANTHER" id="PTHR45566">
    <property type="entry name" value="HTH-TYPE TRANSCRIPTIONAL REGULATOR YHJB-RELATED"/>
    <property type="match status" value="1"/>
</dbReference>
<dbReference type="GO" id="GO:0003677">
    <property type="term" value="F:DNA binding"/>
    <property type="evidence" value="ECO:0007669"/>
    <property type="project" value="UniProtKB-KW"/>
</dbReference>
<dbReference type="Gene3D" id="1.10.10.10">
    <property type="entry name" value="Winged helix-like DNA-binding domain superfamily/Winged helix DNA-binding domain"/>
    <property type="match status" value="1"/>
</dbReference>
<dbReference type="CDD" id="cd06170">
    <property type="entry name" value="LuxR_C_like"/>
    <property type="match status" value="1"/>
</dbReference>
<dbReference type="Gene3D" id="3.40.50.2300">
    <property type="match status" value="1"/>
</dbReference>
<keyword evidence="1" id="KW-0238">DNA-binding</keyword>
<dbReference type="EMBL" id="QFQB01000005">
    <property type="protein sequence ID" value="PZQ48440.1"/>
    <property type="molecule type" value="Genomic_DNA"/>
</dbReference>
<dbReference type="SUPFAM" id="SSF46894">
    <property type="entry name" value="C-terminal effector domain of the bipartite response regulators"/>
    <property type="match status" value="1"/>
</dbReference>
<gene>
    <name evidence="5" type="ORF">DI551_01420</name>
</gene>
<evidence type="ECO:0000259" key="4">
    <source>
        <dbReference type="PROSITE" id="PS50110"/>
    </source>
</evidence>
<evidence type="ECO:0000313" key="6">
    <source>
        <dbReference type="Proteomes" id="UP000249417"/>
    </source>
</evidence>
<dbReference type="SMART" id="SM00421">
    <property type="entry name" value="HTH_LUXR"/>
    <property type="match status" value="1"/>
</dbReference>
<proteinExistence type="predicted"/>
<sequence>MQTILIADSHKLCREALCDYIRHAGNNITIYTTGHYKELQEMVRDVPPPDLVIIDEDLAGMEENGHDLDRLQIADSSKIALIVTNAYDRARLPSLVVGAFPKTLSCKAFMAGIQDMLAGQMFFPEFVPLTEYPYGISNKKHTQELALTAREREVLTYLVKGASNKDIARALDLQVVTVKLHVR</sequence>
<organism evidence="5 6">
    <name type="scientific">Micavibrio aeruginosavorus</name>
    <dbReference type="NCBI Taxonomy" id="349221"/>
    <lineage>
        <taxon>Bacteria</taxon>
        <taxon>Pseudomonadati</taxon>
        <taxon>Bdellovibrionota</taxon>
        <taxon>Bdellovibrionia</taxon>
        <taxon>Bdellovibrionales</taxon>
        <taxon>Pseudobdellovibrionaceae</taxon>
        <taxon>Micavibrio</taxon>
    </lineage>
</organism>
<dbReference type="InterPro" id="IPR051015">
    <property type="entry name" value="EvgA-like"/>
</dbReference>
<accession>A0A2W5QAK0</accession>
<keyword evidence="2" id="KW-0597">Phosphoprotein</keyword>
<dbReference type="InterPro" id="IPR000792">
    <property type="entry name" value="Tscrpt_reg_LuxR_C"/>
</dbReference>